<feature type="region of interest" description="Disordered" evidence="1">
    <location>
        <begin position="136"/>
        <end position="246"/>
    </location>
</feature>
<feature type="domain" description="RIIa" evidence="2">
    <location>
        <begin position="46"/>
        <end position="84"/>
    </location>
</feature>
<feature type="compositionally biased region" description="Polar residues" evidence="1">
    <location>
        <begin position="202"/>
        <end position="220"/>
    </location>
</feature>
<feature type="compositionally biased region" description="Polar residues" evidence="1">
    <location>
        <begin position="230"/>
        <end position="246"/>
    </location>
</feature>
<sequence length="246" mass="27136">MEGRMSTDTDSTETSMKAQRGSDMEGAIRPEPLMLPAQHCAARLPRGFRRLLDDFAREVLRYQPYNIDKFGAEYFGNMVNQRRANPGQPLEYQPQLDYIKAQFQPGNRVVVPTEDQNWMGTQTTGSDHYFVARGDKEGEEEEADAYDQLPNEETGPSSFGSGNTGPPAALHETNSTTNIEPDRGMHEYLSHQSVGESPVVQARNSSELRMSKGFGNSSPTGVHAGEDGSRQSLSSRNQLGQSQSSS</sequence>
<comment type="caution">
    <text evidence="3">The sequence shown here is derived from an EMBL/GenBank/DDBJ whole genome shotgun (WGS) entry which is preliminary data.</text>
</comment>
<dbReference type="Pfam" id="PF02197">
    <property type="entry name" value="RIIa"/>
    <property type="match status" value="1"/>
</dbReference>
<organism evidence="3 4">
    <name type="scientific">Ramazzottius varieornatus</name>
    <name type="common">Water bear</name>
    <name type="synonym">Tardigrade</name>
    <dbReference type="NCBI Taxonomy" id="947166"/>
    <lineage>
        <taxon>Eukaryota</taxon>
        <taxon>Metazoa</taxon>
        <taxon>Ecdysozoa</taxon>
        <taxon>Tardigrada</taxon>
        <taxon>Eutardigrada</taxon>
        <taxon>Parachela</taxon>
        <taxon>Hypsibioidea</taxon>
        <taxon>Ramazzottiidae</taxon>
        <taxon>Ramazzottius</taxon>
    </lineage>
</organism>
<evidence type="ECO:0000256" key="1">
    <source>
        <dbReference type="SAM" id="MobiDB-lite"/>
    </source>
</evidence>
<keyword evidence="4" id="KW-1185">Reference proteome</keyword>
<dbReference type="SMART" id="SM00394">
    <property type="entry name" value="RIIa"/>
    <property type="match status" value="1"/>
</dbReference>
<dbReference type="Gene3D" id="1.20.890.10">
    <property type="entry name" value="cAMP-dependent protein kinase regulatory subunit, dimerization-anchoring domain"/>
    <property type="match status" value="1"/>
</dbReference>
<reference evidence="3 4" key="1">
    <citation type="journal article" date="2016" name="Nat. Commun.">
        <title>Extremotolerant tardigrade genome and improved radiotolerance of human cultured cells by tardigrade-unique protein.</title>
        <authorList>
            <person name="Hashimoto T."/>
            <person name="Horikawa D.D."/>
            <person name="Saito Y."/>
            <person name="Kuwahara H."/>
            <person name="Kozuka-Hata H."/>
            <person name="Shin-I T."/>
            <person name="Minakuchi Y."/>
            <person name="Ohishi K."/>
            <person name="Motoyama A."/>
            <person name="Aizu T."/>
            <person name="Enomoto A."/>
            <person name="Kondo K."/>
            <person name="Tanaka S."/>
            <person name="Hara Y."/>
            <person name="Koshikawa S."/>
            <person name="Sagara H."/>
            <person name="Miura T."/>
            <person name="Yokobori S."/>
            <person name="Miyagawa K."/>
            <person name="Suzuki Y."/>
            <person name="Kubo T."/>
            <person name="Oyama M."/>
            <person name="Kohara Y."/>
            <person name="Fujiyama A."/>
            <person name="Arakawa K."/>
            <person name="Katayama T."/>
            <person name="Toyoda A."/>
            <person name="Kunieda T."/>
        </authorList>
    </citation>
    <scope>NUCLEOTIDE SEQUENCE [LARGE SCALE GENOMIC DNA]</scope>
    <source>
        <strain evidence="3 4">YOKOZUNA-1</strain>
    </source>
</reference>
<protein>
    <recommendedName>
        <fullName evidence="2">RIIa domain-containing protein</fullName>
    </recommendedName>
</protein>
<name>A0A1D1VQU9_RAMVA</name>
<feature type="compositionally biased region" description="Basic and acidic residues" evidence="1">
    <location>
        <begin position="180"/>
        <end position="189"/>
    </location>
</feature>
<dbReference type="OrthoDB" id="252964at2759"/>
<evidence type="ECO:0000313" key="3">
    <source>
        <dbReference type="EMBL" id="GAV03206.1"/>
    </source>
</evidence>
<proteinExistence type="predicted"/>
<evidence type="ECO:0000313" key="4">
    <source>
        <dbReference type="Proteomes" id="UP000186922"/>
    </source>
</evidence>
<feature type="region of interest" description="Disordered" evidence="1">
    <location>
        <begin position="1"/>
        <end position="23"/>
    </location>
</feature>
<dbReference type="EMBL" id="BDGG01000009">
    <property type="protein sequence ID" value="GAV03206.1"/>
    <property type="molecule type" value="Genomic_DNA"/>
</dbReference>
<dbReference type="Proteomes" id="UP000186922">
    <property type="component" value="Unassembled WGS sequence"/>
</dbReference>
<evidence type="ECO:0000259" key="2">
    <source>
        <dbReference type="SMART" id="SM00394"/>
    </source>
</evidence>
<dbReference type="InterPro" id="IPR003117">
    <property type="entry name" value="cAMP_dep_PK_reg_su_I/II_a/b"/>
</dbReference>
<dbReference type="CDD" id="cd12100">
    <property type="entry name" value="DD_CABYR_SP17"/>
    <property type="match status" value="1"/>
</dbReference>
<dbReference type="SUPFAM" id="SSF47391">
    <property type="entry name" value="Dimerization-anchoring domain of cAMP-dependent PK regulatory subunit"/>
    <property type="match status" value="1"/>
</dbReference>
<gene>
    <name evidence="3" type="primary">RvY_13665-1</name>
    <name evidence="3" type="synonym">RvY_13665.1</name>
    <name evidence="3" type="ORF">RvY_13665</name>
</gene>
<dbReference type="InterPro" id="IPR047579">
    <property type="entry name" value="DD_CABYR_SP17"/>
</dbReference>
<accession>A0A1D1VQU9</accession>
<dbReference type="AlphaFoldDB" id="A0A1D1VQU9"/>